<evidence type="ECO:0000313" key="2">
    <source>
        <dbReference type="Proteomes" id="UP001197609"/>
    </source>
</evidence>
<name>A0AAJ1AHE6_9BACT</name>
<reference evidence="1 2" key="1">
    <citation type="journal article" date="2021" name="bioRxiv">
        <title>Unraveling nitrogen, sulfur and carbon metabolic pathways and microbial community transcriptional responses to substrate deprivation and toxicity stresses in a bioreactor mimicking anoxic brackish coastal sediment conditions.</title>
        <authorList>
            <person name="Martins P.D."/>
            <person name="Echeveste M.J."/>
            <person name="Arshad A."/>
            <person name="Kurth J."/>
            <person name="Ouboter H."/>
            <person name="Jetten M.S.M."/>
            <person name="Welte C.U."/>
        </authorList>
    </citation>
    <scope>NUCLEOTIDE SEQUENCE [LARGE SCALE GENOMIC DNA]</scope>
    <source>
        <strain evidence="1">MAG_38</strain>
    </source>
</reference>
<sequence length="110" mass="12667">MTKKCKTCGQAMYQDDQGRWFCPDCILDAIDPAFLDEERDERGELKRPYVLEPPTKQVSIRLSVTDLELAKRLGKRKGIPKYQSYIKTLLHEALVKEAGQGRAEKRKRAV</sequence>
<dbReference type="EMBL" id="JAIOIU010000048">
    <property type="protein sequence ID" value="MBZ0159409.1"/>
    <property type="molecule type" value="Genomic_DNA"/>
</dbReference>
<protein>
    <submittedName>
        <fullName evidence="1">BrnA antitoxin family protein</fullName>
    </submittedName>
</protein>
<dbReference type="AlphaFoldDB" id="A0AAJ1AHE6"/>
<evidence type="ECO:0000313" key="1">
    <source>
        <dbReference type="EMBL" id="MBZ0159409.1"/>
    </source>
</evidence>
<organism evidence="1 2">
    <name type="scientific">Candidatus Methylomirabilis tolerans</name>
    <dbReference type="NCBI Taxonomy" id="3123416"/>
    <lineage>
        <taxon>Bacteria</taxon>
        <taxon>Candidatus Methylomirabilota</taxon>
        <taxon>Candidatus Methylomirabilia</taxon>
        <taxon>Candidatus Methylomirabilales</taxon>
        <taxon>Candidatus Methylomirabilaceae</taxon>
        <taxon>Candidatus Methylomirabilis</taxon>
    </lineage>
</organism>
<proteinExistence type="predicted"/>
<gene>
    <name evidence="1" type="ORF">K8G79_04610</name>
</gene>
<dbReference type="Proteomes" id="UP001197609">
    <property type="component" value="Unassembled WGS sequence"/>
</dbReference>
<comment type="caution">
    <text evidence="1">The sequence shown here is derived from an EMBL/GenBank/DDBJ whole genome shotgun (WGS) entry which is preliminary data.</text>
</comment>
<accession>A0AAJ1AHE6</accession>